<sequence length="665" mass="73814">MAGTSGRRAPYKDTLQPALHRRFSSTATLLLAVSYLEAVLLATWSSYFWSWFPLGPAGIRTALIFACGLAILILRIAHYHVGLKTTASGLHTLGAALLSLQTYETGLWYGVSSLFFCPVFLSSMSKTANLQWITYFSGDRARLNERPIFLACYLGACALSQTIWHYRLDVDRLDLGLPKPKTDNREKESGALSGSLQTALMQLPAVFAGCVKQAVSALFMALILYYLFLRSFAWGWALTFLRPFYSLPKTSMLPPSWPTDVFLLARCIYAGVLLTFLWSAGNTAFSIFMVREPLKNGKPLTSESKDPNGSLLNGLKSKKLSIKSFAIWELALIAKDFEDRRQAIYSDIDRKDGPMWSQIYIICMELLKSIESRTDDYGKPTASAAVEPAAAAPRQRISAPLREDSILNQRAQASGLVGGVDKAWDQLARAPGSSPISELSPLARKTWKSAKDWMLSKEQQQALSPDHIKGEFEQWAANMVKIEWVGSLLRQDFRTRFAAAVLGTPHAEPTLYVHAVQALCQLAVHSLAEDEFGNVHRDVASIIRTLTAVIRKVEALKAGFPSHWTDPSGGRESPEVDGLVDALRTGLDQVVRTFEPYSSDLRLSRGDVRLAKEAAVKPKEVAPAEPAPLAKEAAGKPRSPEERRRSEPRRTHERAQQRVEMEQVR</sequence>
<gene>
    <name evidence="15" type="ORF">HRG_07892</name>
</gene>
<dbReference type="AlphaFoldDB" id="A0A9P8SG41"/>
<evidence type="ECO:0000256" key="8">
    <source>
        <dbReference type="ARBA" id="ARBA00022989"/>
    </source>
</evidence>
<keyword evidence="5 14" id="KW-0812">Transmembrane</keyword>
<dbReference type="GO" id="GO:0070762">
    <property type="term" value="C:nuclear pore transmembrane ring"/>
    <property type="evidence" value="ECO:0007669"/>
    <property type="project" value="TreeGrafter"/>
</dbReference>
<feature type="transmembrane region" description="Helical" evidence="14">
    <location>
        <begin position="29"/>
        <end position="51"/>
    </location>
</feature>
<feature type="transmembrane region" description="Helical" evidence="14">
    <location>
        <begin position="261"/>
        <end position="290"/>
    </location>
</feature>
<name>A0A9P8SG41_9HYPO</name>
<reference evidence="15" key="1">
    <citation type="submission" date="2021-09" db="EMBL/GenBank/DDBJ databases">
        <title>A high-quality genome of the endoparasitic fungus Hirsutella rhossiliensis with a comparison of Hirsutella genomes reveals transposable elements contributing to genome size variation.</title>
        <authorList>
            <person name="Lin R."/>
            <person name="Jiao Y."/>
            <person name="Sun X."/>
            <person name="Ling J."/>
            <person name="Xie B."/>
            <person name="Cheng X."/>
        </authorList>
    </citation>
    <scope>NUCLEOTIDE SEQUENCE</scope>
    <source>
        <strain evidence="15">HR02</strain>
    </source>
</reference>
<evidence type="ECO:0000313" key="16">
    <source>
        <dbReference type="Proteomes" id="UP000824596"/>
    </source>
</evidence>
<evidence type="ECO:0000256" key="7">
    <source>
        <dbReference type="ARBA" id="ARBA00022927"/>
    </source>
</evidence>
<evidence type="ECO:0000256" key="5">
    <source>
        <dbReference type="ARBA" id="ARBA00022692"/>
    </source>
</evidence>
<evidence type="ECO:0000313" key="15">
    <source>
        <dbReference type="EMBL" id="KAH0960739.1"/>
    </source>
</evidence>
<feature type="compositionally biased region" description="Low complexity" evidence="13">
    <location>
        <begin position="623"/>
        <end position="632"/>
    </location>
</feature>
<evidence type="ECO:0000256" key="2">
    <source>
        <dbReference type="ARBA" id="ARBA00004567"/>
    </source>
</evidence>
<dbReference type="GO" id="GO:0070631">
    <property type="term" value="P:spindle pole body localization"/>
    <property type="evidence" value="ECO:0007669"/>
    <property type="project" value="TreeGrafter"/>
</dbReference>
<feature type="compositionally biased region" description="Basic and acidic residues" evidence="13">
    <location>
        <begin position="633"/>
        <end position="665"/>
    </location>
</feature>
<dbReference type="Pfam" id="PF09531">
    <property type="entry name" value="Ndc1_Nup"/>
    <property type="match status" value="1"/>
</dbReference>
<keyword evidence="8 14" id="KW-1133">Transmembrane helix</keyword>
<dbReference type="RefSeq" id="XP_044718252.1">
    <property type="nucleotide sequence ID" value="XM_044866363.1"/>
</dbReference>
<dbReference type="PANTHER" id="PTHR13269">
    <property type="entry name" value="NUCLEOPORIN NDC1"/>
    <property type="match status" value="1"/>
</dbReference>
<comment type="similarity">
    <text evidence="3">Belongs to the NDC1 family.</text>
</comment>
<protein>
    <submittedName>
        <fullName evidence="15">Nucleoporin protein</fullName>
    </submittedName>
</protein>
<dbReference type="EMBL" id="JAIZPD010000009">
    <property type="protein sequence ID" value="KAH0960739.1"/>
    <property type="molecule type" value="Genomic_DNA"/>
</dbReference>
<dbReference type="InterPro" id="IPR019049">
    <property type="entry name" value="Nucleoporin_prot_Ndc1/Nup"/>
</dbReference>
<evidence type="ECO:0000256" key="11">
    <source>
        <dbReference type="ARBA" id="ARBA00023136"/>
    </source>
</evidence>
<evidence type="ECO:0000256" key="3">
    <source>
        <dbReference type="ARBA" id="ARBA00005760"/>
    </source>
</evidence>
<keyword evidence="16" id="KW-1185">Reference proteome</keyword>
<evidence type="ECO:0000256" key="9">
    <source>
        <dbReference type="ARBA" id="ARBA00023010"/>
    </source>
</evidence>
<keyword evidence="9" id="KW-0811">Translocation</keyword>
<dbReference type="GO" id="GO:0005816">
    <property type="term" value="C:spindle pole body"/>
    <property type="evidence" value="ECO:0007669"/>
    <property type="project" value="TreeGrafter"/>
</dbReference>
<keyword evidence="12" id="KW-0539">Nucleus</keyword>
<evidence type="ECO:0000256" key="1">
    <source>
        <dbReference type="ARBA" id="ARBA00004232"/>
    </source>
</evidence>
<keyword evidence="4" id="KW-0813">Transport</keyword>
<keyword evidence="6" id="KW-0509">mRNA transport</keyword>
<evidence type="ECO:0000256" key="12">
    <source>
        <dbReference type="ARBA" id="ARBA00023242"/>
    </source>
</evidence>
<keyword evidence="11 14" id="KW-0472">Membrane</keyword>
<evidence type="ECO:0000256" key="6">
    <source>
        <dbReference type="ARBA" id="ARBA00022816"/>
    </source>
</evidence>
<dbReference type="GO" id="GO:0006999">
    <property type="term" value="P:nuclear pore organization"/>
    <property type="evidence" value="ECO:0007669"/>
    <property type="project" value="TreeGrafter"/>
</dbReference>
<comment type="subcellular location">
    <subcellularLocation>
        <location evidence="1">Nucleus membrane</location>
        <topology evidence="1">Multi-pass membrane protein</topology>
    </subcellularLocation>
    <subcellularLocation>
        <location evidence="2">Nucleus</location>
        <location evidence="2">Nuclear pore complex</location>
    </subcellularLocation>
</comment>
<keyword evidence="7" id="KW-0653">Protein transport</keyword>
<evidence type="ECO:0000256" key="10">
    <source>
        <dbReference type="ARBA" id="ARBA00023132"/>
    </source>
</evidence>
<feature type="transmembrane region" description="Helical" evidence="14">
    <location>
        <begin position="57"/>
        <end position="74"/>
    </location>
</feature>
<evidence type="ECO:0000256" key="14">
    <source>
        <dbReference type="SAM" id="Phobius"/>
    </source>
</evidence>
<dbReference type="GO" id="GO:0015031">
    <property type="term" value="P:protein transport"/>
    <property type="evidence" value="ECO:0007669"/>
    <property type="project" value="UniProtKB-KW"/>
</dbReference>
<proteinExistence type="inferred from homology"/>
<dbReference type="GO" id="GO:0051028">
    <property type="term" value="P:mRNA transport"/>
    <property type="evidence" value="ECO:0007669"/>
    <property type="project" value="UniProtKB-KW"/>
</dbReference>
<feature type="region of interest" description="Disordered" evidence="13">
    <location>
        <begin position="614"/>
        <end position="665"/>
    </location>
</feature>
<evidence type="ECO:0000256" key="13">
    <source>
        <dbReference type="SAM" id="MobiDB-lite"/>
    </source>
</evidence>
<dbReference type="GeneID" id="68357021"/>
<dbReference type="GO" id="GO:0106166">
    <property type="term" value="F:spindle pole body-nuclear membrane anchor activity"/>
    <property type="evidence" value="ECO:0007669"/>
    <property type="project" value="TreeGrafter"/>
</dbReference>
<dbReference type="GO" id="GO:0031965">
    <property type="term" value="C:nuclear membrane"/>
    <property type="evidence" value="ECO:0007669"/>
    <property type="project" value="UniProtKB-SubCell"/>
</dbReference>
<evidence type="ECO:0000256" key="4">
    <source>
        <dbReference type="ARBA" id="ARBA00022448"/>
    </source>
</evidence>
<organism evidence="15 16">
    <name type="scientific">Hirsutella rhossiliensis</name>
    <dbReference type="NCBI Taxonomy" id="111463"/>
    <lineage>
        <taxon>Eukaryota</taxon>
        <taxon>Fungi</taxon>
        <taxon>Dikarya</taxon>
        <taxon>Ascomycota</taxon>
        <taxon>Pezizomycotina</taxon>
        <taxon>Sordariomycetes</taxon>
        <taxon>Hypocreomycetidae</taxon>
        <taxon>Hypocreales</taxon>
        <taxon>Ophiocordycipitaceae</taxon>
        <taxon>Hirsutella</taxon>
    </lineage>
</organism>
<comment type="caution">
    <text evidence="15">The sequence shown here is derived from an EMBL/GenBank/DDBJ whole genome shotgun (WGS) entry which is preliminary data.</text>
</comment>
<dbReference type="PANTHER" id="PTHR13269:SF6">
    <property type="entry name" value="NUCLEOPORIN NDC1"/>
    <property type="match status" value="1"/>
</dbReference>
<keyword evidence="10" id="KW-0906">Nuclear pore complex</keyword>
<accession>A0A9P8SG41</accession>
<dbReference type="Proteomes" id="UP000824596">
    <property type="component" value="Unassembled WGS sequence"/>
</dbReference>
<feature type="transmembrane region" description="Helical" evidence="14">
    <location>
        <begin position="218"/>
        <end position="241"/>
    </location>
</feature>
<dbReference type="OrthoDB" id="67850at2759"/>